<protein>
    <submittedName>
        <fullName evidence="1">Uncharacterized protein</fullName>
    </submittedName>
</protein>
<name>A0A3B0XCU5_9ZZZZ</name>
<gene>
    <name evidence="1" type="ORF">MNBD_GAMMA11-1663</name>
</gene>
<sequence>MLLTWKNQLSHESLHNFLIHYAIQINSLHTFSRQLINSGLSERINFDTSVLIYSNILKNISLLTQKIFELLRGGCSDSMRSVKISGKIKLAAILSLPILSEHGLFNFRVIFE</sequence>
<organism evidence="1">
    <name type="scientific">hydrothermal vent metagenome</name>
    <dbReference type="NCBI Taxonomy" id="652676"/>
    <lineage>
        <taxon>unclassified sequences</taxon>
        <taxon>metagenomes</taxon>
        <taxon>ecological metagenomes</taxon>
    </lineage>
</organism>
<dbReference type="EMBL" id="UOFG01000252">
    <property type="protein sequence ID" value="VAW65521.1"/>
    <property type="molecule type" value="Genomic_DNA"/>
</dbReference>
<accession>A0A3B0XCU5</accession>
<reference evidence="1" key="1">
    <citation type="submission" date="2018-06" db="EMBL/GenBank/DDBJ databases">
        <authorList>
            <person name="Zhirakovskaya E."/>
        </authorList>
    </citation>
    <scope>NUCLEOTIDE SEQUENCE</scope>
</reference>
<evidence type="ECO:0000313" key="1">
    <source>
        <dbReference type="EMBL" id="VAW65521.1"/>
    </source>
</evidence>
<proteinExistence type="predicted"/>
<dbReference type="AlphaFoldDB" id="A0A3B0XCU5"/>